<dbReference type="GO" id="GO:0005737">
    <property type="term" value="C:cytoplasm"/>
    <property type="evidence" value="ECO:0007669"/>
    <property type="project" value="TreeGrafter"/>
</dbReference>
<protein>
    <recommendedName>
        <fullName evidence="2">RING-type E3 ubiquitin transferase</fullName>
        <ecNumber evidence="2">2.3.2.27</ecNumber>
    </recommendedName>
</protein>
<evidence type="ECO:0000256" key="1">
    <source>
        <dbReference type="ARBA" id="ARBA00000900"/>
    </source>
</evidence>
<dbReference type="GO" id="GO:0061630">
    <property type="term" value="F:ubiquitin protein ligase activity"/>
    <property type="evidence" value="ECO:0007669"/>
    <property type="project" value="UniProtKB-EC"/>
</dbReference>
<keyword evidence="3" id="KW-0479">Metal-binding</keyword>
<keyword evidence="4 6" id="KW-0863">Zinc-finger</keyword>
<dbReference type="Pfam" id="PF13639">
    <property type="entry name" value="zf-RING_2"/>
    <property type="match status" value="1"/>
</dbReference>
<dbReference type="PANTHER" id="PTHR15710:SF67">
    <property type="entry name" value="E3 UBIQUITIN-PROTEIN LIGASE SGR9, AMYLOPLASTIC"/>
    <property type="match status" value="1"/>
</dbReference>
<evidence type="ECO:0000256" key="2">
    <source>
        <dbReference type="ARBA" id="ARBA00012483"/>
    </source>
</evidence>
<dbReference type="GO" id="GO:0016567">
    <property type="term" value="P:protein ubiquitination"/>
    <property type="evidence" value="ECO:0007669"/>
    <property type="project" value="TreeGrafter"/>
</dbReference>
<dbReference type="GO" id="GO:0008270">
    <property type="term" value="F:zinc ion binding"/>
    <property type="evidence" value="ECO:0007669"/>
    <property type="project" value="UniProtKB-KW"/>
</dbReference>
<dbReference type="SMART" id="SM00184">
    <property type="entry name" value="RING"/>
    <property type="match status" value="1"/>
</dbReference>
<dbReference type="PANTHER" id="PTHR15710">
    <property type="entry name" value="E3 UBIQUITIN-PROTEIN LIGASE PRAJA"/>
    <property type="match status" value="1"/>
</dbReference>
<evidence type="ECO:0000256" key="4">
    <source>
        <dbReference type="ARBA" id="ARBA00022771"/>
    </source>
</evidence>
<keyword evidence="9" id="KW-1185">Reference proteome</keyword>
<dbReference type="EC" id="2.3.2.27" evidence="2"/>
<evidence type="ECO:0000259" key="7">
    <source>
        <dbReference type="PROSITE" id="PS50089"/>
    </source>
</evidence>
<dbReference type="EMBL" id="JBCGBO010000006">
    <property type="protein sequence ID" value="KAK9193133.1"/>
    <property type="molecule type" value="Genomic_DNA"/>
</dbReference>
<gene>
    <name evidence="8" type="ORF">WN944_003830</name>
</gene>
<evidence type="ECO:0000313" key="9">
    <source>
        <dbReference type="Proteomes" id="UP001428341"/>
    </source>
</evidence>
<evidence type="ECO:0000256" key="3">
    <source>
        <dbReference type="ARBA" id="ARBA00022723"/>
    </source>
</evidence>
<evidence type="ECO:0000256" key="6">
    <source>
        <dbReference type="PROSITE-ProRule" id="PRU00175"/>
    </source>
</evidence>
<evidence type="ECO:0000313" key="8">
    <source>
        <dbReference type="EMBL" id="KAK9193133.1"/>
    </source>
</evidence>
<organism evidence="8 9">
    <name type="scientific">Citrus x changshan-huyou</name>
    <dbReference type="NCBI Taxonomy" id="2935761"/>
    <lineage>
        <taxon>Eukaryota</taxon>
        <taxon>Viridiplantae</taxon>
        <taxon>Streptophyta</taxon>
        <taxon>Embryophyta</taxon>
        <taxon>Tracheophyta</taxon>
        <taxon>Spermatophyta</taxon>
        <taxon>Magnoliopsida</taxon>
        <taxon>eudicotyledons</taxon>
        <taxon>Gunneridae</taxon>
        <taxon>Pentapetalae</taxon>
        <taxon>rosids</taxon>
        <taxon>malvids</taxon>
        <taxon>Sapindales</taxon>
        <taxon>Rutaceae</taxon>
        <taxon>Aurantioideae</taxon>
        <taxon>Citrus</taxon>
    </lineage>
</organism>
<comment type="catalytic activity">
    <reaction evidence="1">
        <text>S-ubiquitinyl-[E2 ubiquitin-conjugating enzyme]-L-cysteine + [acceptor protein]-L-lysine = [E2 ubiquitin-conjugating enzyme]-L-cysteine + N(6)-ubiquitinyl-[acceptor protein]-L-lysine.</text>
        <dbReference type="EC" id="2.3.2.27"/>
    </reaction>
</comment>
<dbReference type="Proteomes" id="UP001428341">
    <property type="component" value="Unassembled WGS sequence"/>
</dbReference>
<comment type="caution">
    <text evidence="8">The sequence shown here is derived from an EMBL/GenBank/DDBJ whole genome shotgun (WGS) entry which is preliminary data.</text>
</comment>
<dbReference type="SUPFAM" id="SSF57850">
    <property type="entry name" value="RING/U-box"/>
    <property type="match status" value="1"/>
</dbReference>
<dbReference type="InterPro" id="IPR001841">
    <property type="entry name" value="Znf_RING"/>
</dbReference>
<dbReference type="AlphaFoldDB" id="A0AAP0M006"/>
<dbReference type="PROSITE" id="PS50089">
    <property type="entry name" value="ZF_RING_2"/>
    <property type="match status" value="1"/>
</dbReference>
<dbReference type="Gene3D" id="3.30.40.10">
    <property type="entry name" value="Zinc/RING finger domain, C3HC4 (zinc finger)"/>
    <property type="match status" value="1"/>
</dbReference>
<reference evidence="8 9" key="1">
    <citation type="submission" date="2024-05" db="EMBL/GenBank/DDBJ databases">
        <title>Haplotype-resolved chromosome-level genome assembly of Huyou (Citrus changshanensis).</title>
        <authorList>
            <person name="Miao C."/>
            <person name="Chen W."/>
            <person name="Wu Y."/>
            <person name="Wang L."/>
            <person name="Zhao S."/>
            <person name="Grierson D."/>
            <person name="Xu C."/>
            <person name="Chen K."/>
        </authorList>
    </citation>
    <scope>NUCLEOTIDE SEQUENCE [LARGE SCALE GENOMIC DNA]</scope>
    <source>
        <strain evidence="8">01-14</strain>
        <tissue evidence="8">Leaf</tissue>
    </source>
</reference>
<accession>A0AAP0M006</accession>
<evidence type="ECO:0000256" key="5">
    <source>
        <dbReference type="ARBA" id="ARBA00022833"/>
    </source>
</evidence>
<dbReference type="InterPro" id="IPR013083">
    <property type="entry name" value="Znf_RING/FYVE/PHD"/>
</dbReference>
<sequence length="282" mass="30823">MEEETIIISALSTLTPNKLKDLTHTILSLSDHWRRRLSAVISSPILFSLTLHHLHSLSLPNKTLLIARHLLFSLQLLTQCFPRSPPPHSSTYQIKRRDHDAVLLLLLLCEVHQQDPEALSAAPQAKWPAVLGKHFCASALSLSGIVGGAYEGAVLLPYVEMVTRCRRFVNAMGGGGVRGGEKEGRDVAAAVVAVVGLPSVDGAGADQCCVICKEEMGGGRDVCELPCKHLFHWLCILPWLKKRNTCPCCRFRLPTDDVFGEIERLWDALVKTSGGGSFDGES</sequence>
<keyword evidence="5" id="KW-0862">Zinc</keyword>
<name>A0AAP0M006_9ROSI</name>
<dbReference type="CDD" id="cd16454">
    <property type="entry name" value="RING-H2_PA-TM-RING"/>
    <property type="match status" value="1"/>
</dbReference>
<feature type="domain" description="RING-type" evidence="7">
    <location>
        <begin position="209"/>
        <end position="250"/>
    </location>
</feature>
<proteinExistence type="predicted"/>